<dbReference type="SUPFAM" id="SSF48208">
    <property type="entry name" value="Six-hairpin glycosidases"/>
    <property type="match status" value="1"/>
</dbReference>
<dbReference type="EMBL" id="CH476606">
    <property type="protein sequence ID" value="EAU30755.1"/>
    <property type="molecule type" value="Genomic_DNA"/>
</dbReference>
<dbReference type="Gene3D" id="1.50.10.20">
    <property type="match status" value="1"/>
</dbReference>
<dbReference type="VEuPathDB" id="FungiDB:ATEG_08623"/>
<proteinExistence type="predicted"/>
<dbReference type="InterPro" id="IPR008928">
    <property type="entry name" value="6-hairpin_glycosidase_sf"/>
</dbReference>
<dbReference type="eggNOG" id="ENOG502S9QC">
    <property type="taxonomic scope" value="Eukaryota"/>
</dbReference>
<organism evidence="1 2">
    <name type="scientific">Aspergillus terreus (strain NIH 2624 / FGSC A1156)</name>
    <dbReference type="NCBI Taxonomy" id="341663"/>
    <lineage>
        <taxon>Eukaryota</taxon>
        <taxon>Fungi</taxon>
        <taxon>Dikarya</taxon>
        <taxon>Ascomycota</taxon>
        <taxon>Pezizomycotina</taxon>
        <taxon>Eurotiomycetes</taxon>
        <taxon>Eurotiomycetidae</taxon>
        <taxon>Eurotiales</taxon>
        <taxon>Aspergillaceae</taxon>
        <taxon>Aspergillus</taxon>
        <taxon>Aspergillus subgen. Circumdati</taxon>
    </lineage>
</organism>
<dbReference type="RefSeq" id="XP_001217209.1">
    <property type="nucleotide sequence ID" value="XM_001217208.1"/>
</dbReference>
<name>Q0CCG1_ASPTN</name>
<dbReference type="Pfam" id="PF03663">
    <property type="entry name" value="Glyco_hydro_76"/>
    <property type="match status" value="1"/>
</dbReference>
<dbReference type="HOGENOM" id="CLU_028686_3_0_1"/>
<evidence type="ECO:0000313" key="2">
    <source>
        <dbReference type="Proteomes" id="UP000007963"/>
    </source>
</evidence>
<protein>
    <recommendedName>
        <fullName evidence="3">Mannan endo-1,6-alpha-mannosidase</fullName>
    </recommendedName>
</protein>
<accession>Q0CCG1</accession>
<dbReference type="OrthoDB" id="9984024at2759"/>
<dbReference type="GeneID" id="4323397"/>
<dbReference type="GO" id="GO:0005975">
    <property type="term" value="P:carbohydrate metabolic process"/>
    <property type="evidence" value="ECO:0007669"/>
    <property type="project" value="InterPro"/>
</dbReference>
<gene>
    <name evidence="1" type="ORF">ATEG_08623</name>
</gene>
<evidence type="ECO:0000313" key="1">
    <source>
        <dbReference type="EMBL" id="EAU30755.1"/>
    </source>
</evidence>
<dbReference type="AlphaFoldDB" id="Q0CCG1"/>
<dbReference type="InterPro" id="IPR053169">
    <property type="entry name" value="MUG_Protein"/>
</dbReference>
<reference evidence="2" key="1">
    <citation type="submission" date="2005-09" db="EMBL/GenBank/DDBJ databases">
        <title>Annotation of the Aspergillus terreus NIH2624 genome.</title>
        <authorList>
            <person name="Birren B.W."/>
            <person name="Lander E.S."/>
            <person name="Galagan J.E."/>
            <person name="Nusbaum C."/>
            <person name="Devon K."/>
            <person name="Henn M."/>
            <person name="Ma L.-J."/>
            <person name="Jaffe D.B."/>
            <person name="Butler J."/>
            <person name="Alvarez P."/>
            <person name="Gnerre S."/>
            <person name="Grabherr M."/>
            <person name="Kleber M."/>
            <person name="Mauceli E.W."/>
            <person name="Brockman W."/>
            <person name="Rounsley S."/>
            <person name="Young S.K."/>
            <person name="LaButti K."/>
            <person name="Pushparaj V."/>
            <person name="DeCaprio D."/>
            <person name="Crawford M."/>
            <person name="Koehrsen M."/>
            <person name="Engels R."/>
            <person name="Montgomery P."/>
            <person name="Pearson M."/>
            <person name="Howarth C."/>
            <person name="Larson L."/>
            <person name="Luoma S."/>
            <person name="White J."/>
            <person name="Alvarado L."/>
            <person name="Kodira C.D."/>
            <person name="Zeng Q."/>
            <person name="Oleary S."/>
            <person name="Yandava C."/>
            <person name="Denning D.W."/>
            <person name="Nierman W.C."/>
            <person name="Milne T."/>
            <person name="Madden K."/>
        </authorList>
    </citation>
    <scope>NUCLEOTIDE SEQUENCE [LARGE SCALE GENOMIC DNA]</scope>
    <source>
        <strain evidence="2">NIH 2624 / FGSC A1156</strain>
    </source>
</reference>
<evidence type="ECO:0008006" key="3">
    <source>
        <dbReference type="Google" id="ProtNLM"/>
    </source>
</evidence>
<dbReference type="InterPro" id="IPR005198">
    <property type="entry name" value="Glyco_hydro_76"/>
</dbReference>
<dbReference type="PANTHER" id="PTHR47791">
    <property type="entry name" value="MEIOTICALLY UP-REGULATED GENE 191 PROTEIN"/>
    <property type="match status" value="1"/>
</dbReference>
<dbReference type="OMA" id="YYVDWAQ"/>
<sequence length="490" mass="54351">MALVVFYSITCNRLWLSHSLPSKAITYTDNPLLFDLPSNITTTVVIDPTQDMESARISHLTFAGISSTVVGIVVQQTLANPHTGSYHEHARAGVDSLQKWYNQTTGLWNTASWWVSANCLTVLGDMTELDPSMLNSSKAIFHNTLSHAPSFKSDHNLRTAISTVRAQDLMHSANEGASDNFINGFYDDEGWWALGFIQAYDVTHDARYITAAADIFDDMTTGWNATCGGIWWDKAHTQNAAIANEIFLSVAAHLARRLPEQKSHYKDWALKEWKWFKSSGLINSQNTINDGLDLKTCKNNKKTVWSYNQGVILGGLVELFKISGDKSLLSTAHRIASAAIKALSDETGILRESCDPNCTGDATHFKGTFMRNLQRLEQESASHEIRRFLKRNADSIWANDRGSGYTFGSAFAGPYSPANASTQSAACDALVAAAANPVRLHTPFSFQALLDGIRCRLRNSKHTYIRGATYLELWVDNTSSFAWHHNNSSR</sequence>
<dbReference type="Proteomes" id="UP000007963">
    <property type="component" value="Unassembled WGS sequence"/>
</dbReference>
<dbReference type="PANTHER" id="PTHR47791:SF1">
    <property type="entry name" value="ENDO MANNANASE, GH76 FAMILY (EUROFUNG)"/>
    <property type="match status" value="1"/>
</dbReference>
<dbReference type="STRING" id="341663.Q0CCG1"/>